<evidence type="ECO:0000313" key="2">
    <source>
        <dbReference type="Proteomes" id="UP000003880"/>
    </source>
</evidence>
<proteinExistence type="predicted"/>
<reference evidence="1 2" key="1">
    <citation type="submission" date="2010-02" db="EMBL/GenBank/DDBJ databases">
        <authorList>
            <person name="Weinstock G."/>
            <person name="Sodergren E."/>
            <person name="Clifton S."/>
            <person name="Fulton L."/>
            <person name="Fulton B."/>
            <person name="Courtney L."/>
            <person name="Fronick C."/>
            <person name="Harrison M."/>
            <person name="Strong C."/>
            <person name="Farmer C."/>
            <person name="Delahaunty K."/>
            <person name="Markovic C."/>
            <person name="Hall O."/>
            <person name="Minx P."/>
            <person name="Tomlinson C."/>
            <person name="Mitreva M."/>
            <person name="Nelson J."/>
            <person name="Hou S."/>
            <person name="Wollam A."/>
            <person name="Pepin K.H."/>
            <person name="Johnson M."/>
            <person name="Bhonagiri V."/>
            <person name="Zhang X."/>
            <person name="Suruliraj S."/>
            <person name="Warren W."/>
            <person name="Chinwalla A."/>
            <person name="Mardis E.R."/>
            <person name="Wilson R.K."/>
        </authorList>
    </citation>
    <scope>NUCLEOTIDE SEQUENCE [LARGE SCALE GENOMIC DNA]</scope>
    <source>
        <strain evidence="1 2">ATCC 29220</strain>
    </source>
</reference>
<organism evidence="1 2">
    <name type="scientific">Citrobacter youngae ATCC 29220</name>
    <dbReference type="NCBI Taxonomy" id="500640"/>
    <lineage>
        <taxon>Bacteria</taxon>
        <taxon>Pseudomonadati</taxon>
        <taxon>Pseudomonadota</taxon>
        <taxon>Gammaproteobacteria</taxon>
        <taxon>Enterobacterales</taxon>
        <taxon>Enterobacteriaceae</taxon>
        <taxon>Citrobacter</taxon>
        <taxon>Citrobacter freundii complex</taxon>
    </lineage>
</organism>
<sequence>MIILFHDSDRNKQPETACSGCAIPMDISRYEKAGRRLRLTRPGNGLTTRKSY</sequence>
<gene>
    <name evidence="1" type="ORF">CIT292_09652</name>
</gene>
<comment type="caution">
    <text evidence="1">The sequence shown here is derived from an EMBL/GenBank/DDBJ whole genome shotgun (WGS) entry which is preliminary data.</text>
</comment>
<accession>D4BGK3</accession>
<dbReference type="AlphaFoldDB" id="D4BGK3"/>
<dbReference type="HOGENOM" id="CLU_3078204_0_0_6"/>
<dbReference type="Proteomes" id="UP000003880">
    <property type="component" value="Unassembled WGS sequence"/>
</dbReference>
<name>D4BGK3_9ENTR</name>
<dbReference type="EMBL" id="ABWL02000021">
    <property type="protein sequence ID" value="EFE06603.1"/>
    <property type="molecule type" value="Genomic_DNA"/>
</dbReference>
<protein>
    <submittedName>
        <fullName evidence="1">Uncharacterized protein</fullName>
    </submittedName>
</protein>
<evidence type="ECO:0000313" key="1">
    <source>
        <dbReference type="EMBL" id="EFE06603.1"/>
    </source>
</evidence>